<sequence>MQTGRLPVVLNALFKPWRYVIGHSDLELRSFGPDGSVTHVTFTGVSAVKLKARYSPLTLDLAVGEEAREILDFSDPAGRSKRVLPVLMTPDLRDGFVACMAFEVKERSGPSGVDANGIPLGAEDLIFRYRKDG</sequence>
<evidence type="ECO:0000313" key="2">
    <source>
        <dbReference type="Proteomes" id="UP000681340"/>
    </source>
</evidence>
<dbReference type="AlphaFoldDB" id="A0A919S764"/>
<keyword evidence="2" id="KW-1185">Reference proteome</keyword>
<proteinExistence type="predicted"/>
<reference evidence="1" key="1">
    <citation type="submission" date="2021-03" db="EMBL/GenBank/DDBJ databases">
        <title>Whole genome shotgun sequence of Actinoplanes auranticolor NBRC 12245.</title>
        <authorList>
            <person name="Komaki H."/>
            <person name="Tamura T."/>
        </authorList>
    </citation>
    <scope>NUCLEOTIDE SEQUENCE</scope>
    <source>
        <strain evidence="1">NBRC 12245</strain>
    </source>
</reference>
<protein>
    <submittedName>
        <fullName evidence="1">Uncharacterized protein</fullName>
    </submittedName>
</protein>
<evidence type="ECO:0000313" key="1">
    <source>
        <dbReference type="EMBL" id="GIM66056.1"/>
    </source>
</evidence>
<dbReference type="EMBL" id="BOQL01000018">
    <property type="protein sequence ID" value="GIM66056.1"/>
    <property type="molecule type" value="Genomic_DNA"/>
</dbReference>
<comment type="caution">
    <text evidence="1">The sequence shown here is derived from an EMBL/GenBank/DDBJ whole genome shotgun (WGS) entry which is preliminary data.</text>
</comment>
<gene>
    <name evidence="1" type="ORF">Aau02nite_21470</name>
</gene>
<name>A0A919S764_9ACTN</name>
<accession>A0A919S764</accession>
<organism evidence="1 2">
    <name type="scientific">Actinoplanes auranticolor</name>
    <dbReference type="NCBI Taxonomy" id="47988"/>
    <lineage>
        <taxon>Bacteria</taxon>
        <taxon>Bacillati</taxon>
        <taxon>Actinomycetota</taxon>
        <taxon>Actinomycetes</taxon>
        <taxon>Micromonosporales</taxon>
        <taxon>Micromonosporaceae</taxon>
        <taxon>Actinoplanes</taxon>
    </lineage>
</organism>
<dbReference type="Proteomes" id="UP000681340">
    <property type="component" value="Unassembled WGS sequence"/>
</dbReference>